<dbReference type="InterPro" id="IPR007174">
    <property type="entry name" value="Las1"/>
</dbReference>
<comment type="caution">
    <text evidence="1">The sequence shown here is derived from an EMBL/GenBank/DDBJ whole genome shotgun (WGS) entry which is preliminary data.</text>
</comment>
<dbReference type="EMBL" id="BDSA01000002">
    <property type="protein sequence ID" value="GBE61002.1"/>
    <property type="molecule type" value="Genomic_DNA"/>
</dbReference>
<evidence type="ECO:0000313" key="1">
    <source>
        <dbReference type="EMBL" id="GBE61002.1"/>
    </source>
</evidence>
<proteinExistence type="predicted"/>
<dbReference type="PANTHER" id="PTHR15002">
    <property type="entry name" value="RIBOSOMAL BIOGENESIS PROTEIN LAS1L"/>
    <property type="match status" value="1"/>
</dbReference>
<dbReference type="Pfam" id="PF04031">
    <property type="entry name" value="Las1"/>
    <property type="match status" value="1"/>
</dbReference>
<protein>
    <submittedName>
        <fullName evidence="1">Las1-like family protein</fullName>
    </submittedName>
</protein>
<organism evidence="1 2">
    <name type="scientific">Babesia ovata</name>
    <dbReference type="NCBI Taxonomy" id="189622"/>
    <lineage>
        <taxon>Eukaryota</taxon>
        <taxon>Sar</taxon>
        <taxon>Alveolata</taxon>
        <taxon>Apicomplexa</taxon>
        <taxon>Aconoidasida</taxon>
        <taxon>Piroplasmida</taxon>
        <taxon>Babesiidae</taxon>
        <taxon>Babesia</taxon>
    </lineage>
</organism>
<dbReference type="AlphaFoldDB" id="A0A2H6KDD0"/>
<sequence>MVLEPTGWYSYDEFAHVFSRLRHPEEYASIATKIAVWKSRAKVPAAVTATESLISAVVADHQCSLTESGLRSLYAMAVIRAVNLLLDHEQDREYARSLRELAKECELPEYIITVRNECSHREIPDLNTLRLAAFDAINYVYNKYWSAQHKSIMFKLNNPDYDTLCMSLLLIGCYSSALTRLPSDAADPCVLWTAYRGGGTKARVALCRRDPVFDSAVITARRLAANATRRSYLSIWRRIHGTSQVADEAHSWGARSLYQAAIIKTAGIARRIADGCAHQSFFVSVFVEFVFAHFEPDPNSVFMVFMLECLNQLPFNFAVELAAAALCIVFDLPDGLTDEQCHRQPPMYFDRIAQYSKFLSSTAVTCIRSMHSGGNRALEQESTEAGAARRRVNAWLVSIISWAMMFEHKRYCHRLPVCIRTVACGMSVDAQRLWVACGNGLARFATAIHALLPHAAVQLSSRGTVLPAGLRWNPQPWESNRLSHALGLYAWISGFLEKGSVKGYVFSSLNTSEVQKMLRSLKGGREVNLTAVDKMLLPGTLWDPVRWRVQHTVRRLCESFACHSRISSALDEASERCPVRLPSKVSRRFQRSVRRATKASAESHRDIRALMQIYGQLVAPVKSLAHRERYS</sequence>
<dbReference type="VEuPathDB" id="PiroplasmaDB:BOVATA_024950"/>
<reference evidence="1 2" key="1">
    <citation type="journal article" date="2017" name="BMC Genomics">
        <title>Whole-genome assembly of Babesia ovata and comparative genomics between closely related pathogens.</title>
        <authorList>
            <person name="Yamagishi J."/>
            <person name="Asada M."/>
            <person name="Hakimi H."/>
            <person name="Tanaka T.Q."/>
            <person name="Sugimoto C."/>
            <person name="Kawazu S."/>
        </authorList>
    </citation>
    <scope>NUCLEOTIDE SEQUENCE [LARGE SCALE GENOMIC DNA]</scope>
    <source>
        <strain evidence="1 2">Miyake</strain>
    </source>
</reference>
<dbReference type="PANTHER" id="PTHR15002:SF0">
    <property type="entry name" value="RIBOSOMAL BIOGENESIS PROTEIN LAS1L"/>
    <property type="match status" value="1"/>
</dbReference>
<dbReference type="GO" id="GO:0000460">
    <property type="term" value="P:maturation of 5.8S rRNA"/>
    <property type="evidence" value="ECO:0007669"/>
    <property type="project" value="TreeGrafter"/>
</dbReference>
<gene>
    <name evidence="1" type="ORF">BOVATA_024950</name>
</gene>
<dbReference type="GO" id="GO:0004519">
    <property type="term" value="F:endonuclease activity"/>
    <property type="evidence" value="ECO:0007669"/>
    <property type="project" value="InterPro"/>
</dbReference>
<dbReference type="GO" id="GO:0030687">
    <property type="term" value="C:preribosome, large subunit precursor"/>
    <property type="evidence" value="ECO:0007669"/>
    <property type="project" value="TreeGrafter"/>
</dbReference>
<dbReference type="RefSeq" id="XP_028867245.1">
    <property type="nucleotide sequence ID" value="XM_029011412.1"/>
</dbReference>
<dbReference type="GO" id="GO:0000470">
    <property type="term" value="P:maturation of LSU-rRNA"/>
    <property type="evidence" value="ECO:0007669"/>
    <property type="project" value="TreeGrafter"/>
</dbReference>
<evidence type="ECO:0000313" key="2">
    <source>
        <dbReference type="Proteomes" id="UP000236319"/>
    </source>
</evidence>
<keyword evidence="2" id="KW-1185">Reference proteome</keyword>
<accession>A0A2H6KDD0</accession>
<dbReference type="GO" id="GO:0090730">
    <property type="term" value="C:Las1 complex"/>
    <property type="evidence" value="ECO:0007669"/>
    <property type="project" value="InterPro"/>
</dbReference>
<dbReference type="GeneID" id="39874772"/>
<dbReference type="Proteomes" id="UP000236319">
    <property type="component" value="Unassembled WGS sequence"/>
</dbReference>
<name>A0A2H6KDD0_9APIC</name>
<dbReference type="OrthoDB" id="10263222at2759"/>